<proteinExistence type="predicted"/>
<evidence type="ECO:0000313" key="1">
    <source>
        <dbReference type="EMBL" id="CAI9945638.1"/>
    </source>
</evidence>
<comment type="caution">
    <text evidence="1">The sequence shown here is derived from an EMBL/GenBank/DDBJ whole genome shotgun (WGS) entry which is preliminary data.</text>
</comment>
<reference evidence="1" key="1">
    <citation type="submission" date="2023-06" db="EMBL/GenBank/DDBJ databases">
        <authorList>
            <person name="Kurt Z."/>
        </authorList>
    </citation>
    <scope>NUCLEOTIDE SEQUENCE</scope>
</reference>
<accession>A0AA86PV98</accession>
<evidence type="ECO:0000313" key="3">
    <source>
        <dbReference type="Proteomes" id="UP001642409"/>
    </source>
</evidence>
<gene>
    <name evidence="2" type="ORF">HINF_LOCUS23348</name>
    <name evidence="1" type="ORF">HINF_LOCUS33283</name>
</gene>
<protein>
    <submittedName>
        <fullName evidence="2">Hypothetical_protein</fullName>
    </submittedName>
</protein>
<evidence type="ECO:0000313" key="2">
    <source>
        <dbReference type="EMBL" id="CAL6012525.1"/>
    </source>
</evidence>
<name>A0AA86PV98_9EUKA</name>
<keyword evidence="3" id="KW-1185">Reference proteome</keyword>
<dbReference type="EMBL" id="CAXDID020000066">
    <property type="protein sequence ID" value="CAL6012525.1"/>
    <property type="molecule type" value="Genomic_DNA"/>
</dbReference>
<dbReference type="EMBL" id="CATOUU010000747">
    <property type="protein sequence ID" value="CAI9945638.1"/>
    <property type="molecule type" value="Genomic_DNA"/>
</dbReference>
<reference evidence="2 3" key="2">
    <citation type="submission" date="2024-07" db="EMBL/GenBank/DDBJ databases">
        <authorList>
            <person name="Akdeniz Z."/>
        </authorList>
    </citation>
    <scope>NUCLEOTIDE SEQUENCE [LARGE SCALE GENOMIC DNA]</scope>
</reference>
<dbReference type="Proteomes" id="UP001642409">
    <property type="component" value="Unassembled WGS sequence"/>
</dbReference>
<dbReference type="AlphaFoldDB" id="A0AA86PV98"/>
<organism evidence="1">
    <name type="scientific">Hexamita inflata</name>
    <dbReference type="NCBI Taxonomy" id="28002"/>
    <lineage>
        <taxon>Eukaryota</taxon>
        <taxon>Metamonada</taxon>
        <taxon>Diplomonadida</taxon>
        <taxon>Hexamitidae</taxon>
        <taxon>Hexamitinae</taxon>
        <taxon>Hexamita</taxon>
    </lineage>
</organism>
<sequence length="203" mass="23035">MVVLSLELGKLKAKCKKSERVATVITNLTQSPIIGVPLVECDNKIITPETQSPMLQSIIRVDKQSFEQPNARRFIEEDQDRAVYSKLLSAAEYRVRCQNMTCIHERTVSRRKAKLLKMHLQNRTLVGDGKGKLKIDLRAYREKQGLTDTQIIHVITQVDACAMASNPKLGHNNKLILYYNYQKGWNKGSQATCVRICILYGTS</sequence>